<proteinExistence type="predicted"/>
<evidence type="ECO:0000313" key="2">
    <source>
        <dbReference type="EMBL" id="TMQ72968.1"/>
    </source>
</evidence>
<gene>
    <name evidence="2" type="ORF">E6K81_05945</name>
</gene>
<comment type="caution">
    <text evidence="2">The sequence shown here is derived from an EMBL/GenBank/DDBJ whole genome shotgun (WGS) entry which is preliminary data.</text>
</comment>
<dbReference type="SUPFAM" id="SSF110296">
    <property type="entry name" value="Oligoxyloglucan reducing end-specific cellobiohydrolase"/>
    <property type="match status" value="1"/>
</dbReference>
<dbReference type="InterPro" id="IPR015943">
    <property type="entry name" value="WD40/YVTN_repeat-like_dom_sf"/>
</dbReference>
<feature type="region of interest" description="Disordered" evidence="1">
    <location>
        <begin position="761"/>
        <end position="782"/>
    </location>
</feature>
<protein>
    <submittedName>
        <fullName evidence="2">Glycoside hydrolase</fullName>
    </submittedName>
</protein>
<dbReference type="InterPro" id="IPR002860">
    <property type="entry name" value="BNR_rpt"/>
</dbReference>
<dbReference type="Pfam" id="PF02012">
    <property type="entry name" value="BNR"/>
    <property type="match status" value="1"/>
</dbReference>
<dbReference type="EMBL" id="VBPB01000086">
    <property type="protein sequence ID" value="TMQ72968.1"/>
    <property type="molecule type" value="Genomic_DNA"/>
</dbReference>
<keyword evidence="2" id="KW-0378">Hydrolase</keyword>
<dbReference type="Gene3D" id="2.130.10.10">
    <property type="entry name" value="YVTN repeat-like/Quinoprotein amine dehydrogenase"/>
    <property type="match status" value="3"/>
</dbReference>
<dbReference type="InterPro" id="IPR036278">
    <property type="entry name" value="Sialidase_sf"/>
</dbReference>
<evidence type="ECO:0000256" key="1">
    <source>
        <dbReference type="SAM" id="MobiDB-lite"/>
    </source>
</evidence>
<sequence>MRRGAGDARRRSAARAGRGAVIVALLLLAAAGPARAFDPALLAGLHWRLIGPFRGGRTVAASGVPGAPNLFYIGVNNGGVWKTTDAGRTWTPIFDAQSTGSIGALAVAPSDPRVIYVGSGEGLQRPDLSVGDGIYKSGDGGATWRHLGLRDGQQIPAVVVDPHDPNRVFAAVLGHPYGPNPERGVFRSTDGGETWQKVLYQDQDTGAIDVVLAPADPRTVFAVMWAARQPPWEGGGGSFTLSANNGLYKSSDGGTTWRRITEGLPTASDRLGRIGLAVSASEPRRLVAVVGAGKGAGLYRSDDGGEHWRLVNGDHRLSDRDGDFDEVKVDPKHADVVYVANVVCWKSTDGGRTFSGWRGAPGGDDYHRLWLDPDDPRVILLAGDQGAVVTVNGGDSWSSWYNQPTAQFYHVSTDDDFPYRVYGGQQESGSAGVLSRGDDGQITFREWHPVGAEEYGYVAPDPLHPGIVYGGKIHRFDRATGQVQDVSPDPLRTGDYRWVRTMPLLFSPVDPHLLYLAANVLFRTADGGRHWQTLSPDLTRASYDVPASLGSLARLDPEHGRHRGVIYTLAPSFSRVGLLWVGTDDGLIHVTHDGGRSWHDVTPPALTPWSKVSLMEASHFDTLEAYAAVNRFRLDDLRPHLYRTRDGGRSWAEVVAGIGADEVVNAVREDPARRGLLYAGTERGVYVSLDDGDHWQSLRLDLPATAVRDLVVHGADLVVATHGRSFWILDDLEPVRQMATLAAATAPTLLRPAPAVRVRWNANTDTPLPPDEPAGKNPPDGAPIDYLLPRAADGPVTLDLLDPAGRLVRSLSSAAPAAPPDTDLNIPDYWIRPPQTIATAAGIHRVVWDLRGEPPAVQRHDYPIAAIAHDTAREPRGPWVLPGTYTVRLTVAGHAVTQPLAVRMDPRVHTPRAGLERQYDLALRLTATLAKDTTGIGRARVMATRLKSLAAHEAGGTLAAEADSLAADLRRLQTGEGEPPPGQGARPRENLARLNGELGRLFSLVEGADAEPTEAMVATAAALDQAWTDLAARQRALEVRFEALVGRDGR</sequence>
<evidence type="ECO:0000313" key="3">
    <source>
        <dbReference type="Proteomes" id="UP000319771"/>
    </source>
</evidence>
<dbReference type="GO" id="GO:0016787">
    <property type="term" value="F:hydrolase activity"/>
    <property type="evidence" value="ECO:0007669"/>
    <property type="project" value="UniProtKB-KW"/>
</dbReference>
<reference evidence="2 3" key="1">
    <citation type="journal article" date="2019" name="Nat. Microbiol.">
        <title>Mediterranean grassland soil C-N compound turnover is dependent on rainfall and depth, and is mediated by genomically divergent microorganisms.</title>
        <authorList>
            <person name="Diamond S."/>
            <person name="Andeer P.F."/>
            <person name="Li Z."/>
            <person name="Crits-Christoph A."/>
            <person name="Burstein D."/>
            <person name="Anantharaman K."/>
            <person name="Lane K.R."/>
            <person name="Thomas B.C."/>
            <person name="Pan C."/>
            <person name="Northen T.R."/>
            <person name="Banfield J.F."/>
        </authorList>
    </citation>
    <scope>NUCLEOTIDE SEQUENCE [LARGE SCALE GENOMIC DNA]</scope>
    <source>
        <strain evidence="2">WS_11</strain>
    </source>
</reference>
<dbReference type="InterPro" id="IPR052025">
    <property type="entry name" value="Xyloglucanase_GH74"/>
</dbReference>
<dbReference type="AlphaFoldDB" id="A0A538UAN6"/>
<name>A0A538UAN6_UNCEI</name>
<dbReference type="GO" id="GO:0010411">
    <property type="term" value="P:xyloglucan metabolic process"/>
    <property type="evidence" value="ECO:0007669"/>
    <property type="project" value="TreeGrafter"/>
</dbReference>
<dbReference type="PANTHER" id="PTHR43739">
    <property type="entry name" value="XYLOGLUCANASE (EUROFUNG)"/>
    <property type="match status" value="1"/>
</dbReference>
<accession>A0A538UAN6</accession>
<dbReference type="SUPFAM" id="SSF50939">
    <property type="entry name" value="Sialidases"/>
    <property type="match status" value="1"/>
</dbReference>
<dbReference type="CDD" id="cd15482">
    <property type="entry name" value="Sialidase_non-viral"/>
    <property type="match status" value="1"/>
</dbReference>
<organism evidence="2 3">
    <name type="scientific">Eiseniibacteriota bacterium</name>
    <dbReference type="NCBI Taxonomy" id="2212470"/>
    <lineage>
        <taxon>Bacteria</taxon>
        <taxon>Candidatus Eiseniibacteriota</taxon>
    </lineage>
</organism>
<dbReference type="Proteomes" id="UP000319771">
    <property type="component" value="Unassembled WGS sequence"/>
</dbReference>
<dbReference type="PANTHER" id="PTHR43739:SF5">
    <property type="entry name" value="EXO-ALPHA-SIALIDASE"/>
    <property type="match status" value="1"/>
</dbReference>